<evidence type="ECO:0000313" key="2">
    <source>
        <dbReference type="EMBL" id="MBW0132597.1"/>
    </source>
</evidence>
<dbReference type="EMBL" id="JADQDF010000003">
    <property type="protein sequence ID" value="MBW0132597.1"/>
    <property type="molecule type" value="Genomic_DNA"/>
</dbReference>
<comment type="caution">
    <text evidence="1">The sequence shown here is derived from an EMBL/GenBank/DDBJ whole genome shotgun (WGS) entry which is preliminary data.</text>
</comment>
<keyword evidence="3" id="KW-1185">Reference proteome</keyword>
<gene>
    <name evidence="1" type="ORF">I4I82_26175</name>
    <name evidence="2" type="ORF">I4I82_33660</name>
</gene>
<sequence>MNDRLRAAGISQTSIDAHFADGVLRVDGDPATALDQPAPKPARIVIHEA</sequence>
<name>A0ABS6UGU1_9PSEU</name>
<protein>
    <recommendedName>
        <fullName evidence="4">RNA-binding S4 domain-containing protein</fullName>
    </recommendedName>
</protein>
<proteinExistence type="predicted"/>
<dbReference type="EMBL" id="JADQDF010000001">
    <property type="protein sequence ID" value="MBW0131141.1"/>
    <property type="molecule type" value="Genomic_DNA"/>
</dbReference>
<accession>A0ABS6UGU1</accession>
<reference evidence="1 3" key="1">
    <citation type="submission" date="2020-11" db="EMBL/GenBank/DDBJ databases">
        <title>Pseudonocardia abyssalis sp. nov. and Pseudonocardia oceani sp. nov., description and phylogenomic analysis of two novel actinomycetes isolated from the deep Southern Ocean.</title>
        <authorList>
            <person name="Parra J."/>
        </authorList>
    </citation>
    <scope>NUCLEOTIDE SEQUENCE [LARGE SCALE GENOMIC DNA]</scope>
    <source>
        <strain evidence="1">KRD-185</strain>
        <strain evidence="3">KRD185</strain>
    </source>
</reference>
<evidence type="ECO:0008006" key="4">
    <source>
        <dbReference type="Google" id="ProtNLM"/>
    </source>
</evidence>
<dbReference type="Proteomes" id="UP000694300">
    <property type="component" value="Unassembled WGS sequence"/>
</dbReference>
<evidence type="ECO:0000313" key="1">
    <source>
        <dbReference type="EMBL" id="MBW0131141.1"/>
    </source>
</evidence>
<dbReference type="RefSeq" id="WP_218596104.1">
    <property type="nucleotide sequence ID" value="NZ_JADQDF010000001.1"/>
</dbReference>
<evidence type="ECO:0000313" key="3">
    <source>
        <dbReference type="Proteomes" id="UP000694300"/>
    </source>
</evidence>
<organism evidence="1 3">
    <name type="scientific">Pseudonocardia oceani</name>
    <dbReference type="NCBI Taxonomy" id="2792013"/>
    <lineage>
        <taxon>Bacteria</taxon>
        <taxon>Bacillati</taxon>
        <taxon>Actinomycetota</taxon>
        <taxon>Actinomycetes</taxon>
        <taxon>Pseudonocardiales</taxon>
        <taxon>Pseudonocardiaceae</taxon>
        <taxon>Pseudonocardia</taxon>
    </lineage>
</organism>